<dbReference type="InterPro" id="IPR025997">
    <property type="entry name" value="SBP_2_dom"/>
</dbReference>
<reference evidence="6 7" key="1">
    <citation type="submission" date="2020-08" db="EMBL/GenBank/DDBJ databases">
        <title>Genomic Encyclopedia of Type Strains, Phase IV (KMG-IV): sequencing the most valuable type-strain genomes for metagenomic binning, comparative biology and taxonomic classification.</title>
        <authorList>
            <person name="Goeker M."/>
        </authorList>
    </citation>
    <scope>NUCLEOTIDE SEQUENCE [LARGE SCALE GENOMIC DNA]</scope>
    <source>
        <strain evidence="6 7">DSM 24661</strain>
    </source>
</reference>
<keyword evidence="4" id="KW-0812">Transmembrane</keyword>
<dbReference type="PANTHER" id="PTHR46847:SF1">
    <property type="entry name" value="D-ALLOSE-BINDING PERIPLASMIC PROTEIN-RELATED"/>
    <property type="match status" value="1"/>
</dbReference>
<feature type="domain" description="Periplasmic binding protein" evidence="5">
    <location>
        <begin position="47"/>
        <end position="297"/>
    </location>
</feature>
<dbReference type="GO" id="GO:0030246">
    <property type="term" value="F:carbohydrate binding"/>
    <property type="evidence" value="ECO:0007669"/>
    <property type="project" value="UniProtKB-ARBA"/>
</dbReference>
<comment type="subcellular location">
    <subcellularLocation>
        <location evidence="1">Cell envelope</location>
    </subcellularLocation>
</comment>
<evidence type="ECO:0000259" key="5">
    <source>
        <dbReference type="Pfam" id="PF13407"/>
    </source>
</evidence>
<dbReference type="GO" id="GO:0030313">
    <property type="term" value="C:cell envelope"/>
    <property type="evidence" value="ECO:0007669"/>
    <property type="project" value="UniProtKB-SubCell"/>
</dbReference>
<name>A0A840UDC0_9FIRM</name>
<feature type="transmembrane region" description="Helical" evidence="4">
    <location>
        <begin position="7"/>
        <end position="26"/>
    </location>
</feature>
<accession>A0A840UDC0</accession>
<dbReference type="Gene3D" id="3.40.50.2300">
    <property type="match status" value="2"/>
</dbReference>
<protein>
    <submittedName>
        <fullName evidence="6">Ribose transport system substrate-binding protein</fullName>
    </submittedName>
</protein>
<dbReference type="RefSeq" id="WP_183858833.1">
    <property type="nucleotide sequence ID" value="NZ_JACHFH010000001.1"/>
</dbReference>
<evidence type="ECO:0000256" key="2">
    <source>
        <dbReference type="ARBA" id="ARBA00007639"/>
    </source>
</evidence>
<evidence type="ECO:0000313" key="6">
    <source>
        <dbReference type="EMBL" id="MBB5335009.1"/>
    </source>
</evidence>
<dbReference type="InterPro" id="IPR028082">
    <property type="entry name" value="Peripla_BP_I"/>
</dbReference>
<comment type="similarity">
    <text evidence="2">Belongs to the bacterial solute-binding protein 2 family.</text>
</comment>
<evidence type="ECO:0000313" key="7">
    <source>
        <dbReference type="Proteomes" id="UP000559117"/>
    </source>
</evidence>
<organism evidence="6 7">
    <name type="scientific">Pectinatus brassicae</name>
    <dbReference type="NCBI Taxonomy" id="862415"/>
    <lineage>
        <taxon>Bacteria</taxon>
        <taxon>Bacillati</taxon>
        <taxon>Bacillota</taxon>
        <taxon>Negativicutes</taxon>
        <taxon>Selenomonadales</taxon>
        <taxon>Selenomonadaceae</taxon>
        <taxon>Pectinatus</taxon>
    </lineage>
</organism>
<dbReference type="Pfam" id="PF13407">
    <property type="entry name" value="Peripla_BP_4"/>
    <property type="match status" value="1"/>
</dbReference>
<dbReference type="Proteomes" id="UP000559117">
    <property type="component" value="Unassembled WGS sequence"/>
</dbReference>
<keyword evidence="4" id="KW-0472">Membrane</keyword>
<dbReference type="CDD" id="cd19971">
    <property type="entry name" value="PBP1_ABC_sugar_binding-like"/>
    <property type="match status" value="1"/>
</dbReference>
<dbReference type="EMBL" id="JACHFH010000001">
    <property type="protein sequence ID" value="MBB5335009.1"/>
    <property type="molecule type" value="Genomic_DNA"/>
</dbReference>
<gene>
    <name evidence="6" type="ORF">HNR32_000109</name>
</gene>
<comment type="caution">
    <text evidence="6">The sequence shown here is derived from an EMBL/GenBank/DDBJ whole genome shotgun (WGS) entry which is preliminary data.</text>
</comment>
<evidence type="ECO:0000256" key="3">
    <source>
        <dbReference type="ARBA" id="ARBA00022729"/>
    </source>
</evidence>
<dbReference type="SUPFAM" id="SSF53822">
    <property type="entry name" value="Periplasmic binding protein-like I"/>
    <property type="match status" value="1"/>
</dbReference>
<keyword evidence="3" id="KW-0732">Signal</keyword>
<dbReference type="AlphaFoldDB" id="A0A840UDC0"/>
<keyword evidence="7" id="KW-1185">Reference proteome</keyword>
<evidence type="ECO:0000256" key="1">
    <source>
        <dbReference type="ARBA" id="ARBA00004196"/>
    </source>
</evidence>
<proteinExistence type="inferred from homology"/>
<sequence length="324" mass="35917">MKKKYQRYIFIMIFAAIPAIIIGTQIKSFITADYSAKQFEHRKKFGAVYMTLNNPFYEIIDDEIRTQVEKNGDILQTRDAALDVSRQTQEIQELINDGIDVLFLNAVDWKKIRPALEIAYKAHVPVIAIDTNVQDDKYVACTIVSDNYAAGVKCAEHMLRHLSGGNIVLLQHSQAKSGADRIKGFTDTIKGHHTFKIIAKAECKGQLELAMPAMEKLLQKYEDIDVVMALNDPAAMGAMAALKNSGRLSTVNVYGVDGAPETKEMIVNGNMTATAAQSPHKIGKIAAQKAYEVLAGENKEKLVKLPTILLTRDNIGSYNIDGWD</sequence>
<keyword evidence="4" id="KW-1133">Transmembrane helix</keyword>
<dbReference type="PANTHER" id="PTHR46847">
    <property type="entry name" value="D-ALLOSE-BINDING PERIPLASMIC PROTEIN-RELATED"/>
    <property type="match status" value="1"/>
</dbReference>
<evidence type="ECO:0000256" key="4">
    <source>
        <dbReference type="SAM" id="Phobius"/>
    </source>
</evidence>